<evidence type="ECO:0000256" key="10">
    <source>
        <dbReference type="HAMAP-Rule" id="MF_00583"/>
    </source>
</evidence>
<comment type="cofactor">
    <cofactor evidence="10">
        <name>Mg(2+)</name>
        <dbReference type="ChEBI" id="CHEBI:18420"/>
    </cofactor>
    <text evidence="10">Binds 2 Mg(2+) ions per subunit.</text>
</comment>
<dbReference type="PANTHER" id="PTHR10210:SF41">
    <property type="entry name" value="RIBOSE-PHOSPHATE PYROPHOSPHOKINASE 1, CHLOROPLASTIC"/>
    <property type="match status" value="1"/>
</dbReference>
<dbReference type="PANTHER" id="PTHR10210">
    <property type="entry name" value="RIBOSE-PHOSPHATE DIPHOSPHOKINASE FAMILY MEMBER"/>
    <property type="match status" value="1"/>
</dbReference>
<evidence type="ECO:0000313" key="12">
    <source>
        <dbReference type="EMBL" id="KKZ14593.1"/>
    </source>
</evidence>
<reference evidence="12 13" key="2">
    <citation type="submission" date="2015-05" db="EMBL/GenBank/DDBJ databases">
        <title>Lifestyle Evolution in Cyanobacterial Symbionts of Sponges.</title>
        <authorList>
            <person name="Burgsdorf I."/>
            <person name="Slaby B.M."/>
            <person name="Handley K.M."/>
            <person name="Haber M."/>
            <person name="Blom J."/>
            <person name="Marshall C.W."/>
            <person name="Gilbert J.A."/>
            <person name="Hentschel U."/>
            <person name="Steindler L."/>
        </authorList>
    </citation>
    <scope>NUCLEOTIDE SEQUENCE [LARGE SCALE GENOMIC DNA]</scope>
    <source>
        <strain evidence="12">15L</strain>
    </source>
</reference>
<proteinExistence type="inferred from homology"/>
<dbReference type="NCBIfam" id="NF002758">
    <property type="entry name" value="PRK02812.1"/>
    <property type="match status" value="1"/>
</dbReference>
<comment type="subcellular location">
    <subcellularLocation>
        <location evidence="10">Cytoplasm</location>
    </subcellularLocation>
</comment>
<evidence type="ECO:0000256" key="7">
    <source>
        <dbReference type="ARBA" id="ARBA00022840"/>
    </source>
</evidence>
<evidence type="ECO:0000313" key="13">
    <source>
        <dbReference type="Proteomes" id="UP000035037"/>
    </source>
</evidence>
<dbReference type="GO" id="GO:0000287">
    <property type="term" value="F:magnesium ion binding"/>
    <property type="evidence" value="ECO:0007669"/>
    <property type="project" value="UniProtKB-UniRule"/>
</dbReference>
<dbReference type="GO" id="GO:0009156">
    <property type="term" value="P:ribonucleoside monophosphate biosynthetic process"/>
    <property type="evidence" value="ECO:0007669"/>
    <property type="project" value="InterPro"/>
</dbReference>
<dbReference type="GO" id="GO:0002189">
    <property type="term" value="C:ribose phosphate diphosphokinase complex"/>
    <property type="evidence" value="ECO:0007669"/>
    <property type="project" value="TreeGrafter"/>
</dbReference>
<sequence length="329" mass="36269">MTARPHPHDLSRERQDHGRLRLFSGSANPDLTREIAAYLGIPDSVGIRKRFADGELYIQIQESIRGCDVFLVQPTCAPVNDHLMELLIMVDACRRASARQITAVMPYYGYARADRKTAGRESITAKLVANLLVQAGVSRVLAVDLHSAQIQGYFDIPCDHIYGASVLVDYLDTRHLKDYVVVSPDVGGVARARAFAKRFNDAPLAIIDKRRASHNVAESLTVIGDVADRTAVLVDDMIDTGGTIHQGARLLKAQGARTVIACVTHPVFSRPALERLQEPGLFEEVVVTNSIPIRLEQHFPQLTVLSIANVMGEAIWRIHAESSVSSMFR</sequence>
<evidence type="ECO:0000259" key="11">
    <source>
        <dbReference type="Pfam" id="PF13793"/>
    </source>
</evidence>
<accession>A0A0G8B025</accession>
<feature type="binding site" evidence="10">
    <location>
        <position position="185"/>
    </location>
    <ligand>
        <name>Mg(2+)</name>
        <dbReference type="ChEBI" id="CHEBI:18420"/>
    </ligand>
</feature>
<feature type="binding site" evidence="10">
    <location>
        <position position="211"/>
    </location>
    <ligand>
        <name>D-ribose 5-phosphate</name>
        <dbReference type="ChEBI" id="CHEBI:78346"/>
    </ligand>
</feature>
<dbReference type="InterPro" id="IPR000836">
    <property type="entry name" value="PRTase_dom"/>
</dbReference>
<dbReference type="GO" id="GO:0016301">
    <property type="term" value="F:kinase activity"/>
    <property type="evidence" value="ECO:0007669"/>
    <property type="project" value="UniProtKB-KW"/>
</dbReference>
<feature type="binding site" evidence="10">
    <location>
        <position position="146"/>
    </location>
    <ligand>
        <name>Mg(2+)</name>
        <dbReference type="ChEBI" id="CHEBI:18420"/>
    </ligand>
</feature>
<dbReference type="EMBL" id="JYFQ01000011">
    <property type="protein sequence ID" value="KKZ14593.1"/>
    <property type="molecule type" value="Genomic_DNA"/>
</dbReference>
<dbReference type="InterPro" id="IPR029057">
    <property type="entry name" value="PRTase-like"/>
</dbReference>
<protein>
    <recommendedName>
        <fullName evidence="10">Ribose-phosphate pyrophosphokinase</fullName>
        <shortName evidence="10">RPPK</shortName>
        <ecNumber evidence="10">2.7.6.1</ecNumber>
    </recommendedName>
    <alternativeName>
        <fullName evidence="10">5-phospho-D-ribosyl alpha-1-diphosphate synthase</fullName>
    </alternativeName>
    <alternativeName>
        <fullName evidence="10">Phosphoribosyl diphosphate synthase</fullName>
    </alternativeName>
    <alternativeName>
        <fullName evidence="10">Phosphoribosyl pyrophosphate synthase</fullName>
        <shortName evidence="10">P-Rib-PP synthase</shortName>
        <shortName evidence="10">PRPP synthase</shortName>
        <shortName evidence="10">PRPPase</shortName>
    </alternativeName>
</protein>
<dbReference type="GO" id="GO:0006164">
    <property type="term" value="P:purine nucleotide biosynthetic process"/>
    <property type="evidence" value="ECO:0007669"/>
    <property type="project" value="TreeGrafter"/>
</dbReference>
<dbReference type="STRING" id="431041.FLM9_259"/>
<comment type="pathway">
    <text evidence="10">Metabolic intermediate biosynthesis; 5-phospho-alpha-D-ribose 1-diphosphate biosynthesis; 5-phospho-alpha-D-ribose 1-diphosphate from D-ribose 5-phosphate (route I): step 1/1.</text>
</comment>
<keyword evidence="6 10" id="KW-0418">Kinase</keyword>
<dbReference type="SUPFAM" id="SSF53271">
    <property type="entry name" value="PRTase-like"/>
    <property type="match status" value="1"/>
</dbReference>
<dbReference type="EC" id="2.7.6.1" evidence="10"/>
<dbReference type="GO" id="GO:0006015">
    <property type="term" value="P:5-phosphoribose 1-diphosphate biosynthetic process"/>
    <property type="evidence" value="ECO:0007669"/>
    <property type="project" value="UniProtKB-UniRule"/>
</dbReference>
<evidence type="ECO:0000256" key="3">
    <source>
        <dbReference type="ARBA" id="ARBA00022723"/>
    </source>
</evidence>
<evidence type="ECO:0000256" key="4">
    <source>
        <dbReference type="ARBA" id="ARBA00022727"/>
    </source>
</evidence>
<dbReference type="GO" id="GO:0004749">
    <property type="term" value="F:ribose phosphate diphosphokinase activity"/>
    <property type="evidence" value="ECO:0007669"/>
    <property type="project" value="UniProtKB-UniRule"/>
</dbReference>
<comment type="similarity">
    <text evidence="10">Belongs to the ribose-phosphate pyrophosphokinase family. Class I subfamily.</text>
</comment>
<keyword evidence="2 10" id="KW-0808">Transferase</keyword>
<feature type="binding site" evidence="10">
    <location>
        <begin position="53"/>
        <end position="55"/>
    </location>
    <ligand>
        <name>ATP</name>
        <dbReference type="ChEBI" id="CHEBI:30616"/>
    </ligand>
</feature>
<dbReference type="Proteomes" id="UP000035037">
    <property type="component" value="Unassembled WGS sequence"/>
</dbReference>
<keyword evidence="8 10" id="KW-0460">Magnesium</keyword>
<dbReference type="Gene3D" id="3.40.50.2020">
    <property type="match status" value="2"/>
</dbReference>
<dbReference type="PATRIC" id="fig|1608419.3.peg.140"/>
<dbReference type="PROSITE" id="PS00114">
    <property type="entry name" value="PRPP_SYNTHASE"/>
    <property type="match status" value="1"/>
</dbReference>
<gene>
    <name evidence="10" type="primary">prs</name>
    <name evidence="12" type="ORF">TQ37_00645</name>
</gene>
<reference evidence="12 13" key="1">
    <citation type="submission" date="2015-02" db="EMBL/GenBank/DDBJ databases">
        <authorList>
            <person name="Slaby B."/>
            <person name="Hentschel U."/>
        </authorList>
    </citation>
    <scope>NUCLEOTIDE SEQUENCE [LARGE SCALE GENOMIC DNA]</scope>
    <source>
        <strain evidence="12">15L</strain>
    </source>
</reference>
<dbReference type="InterPro" id="IPR000842">
    <property type="entry name" value="PRib_PP_synth_CS"/>
</dbReference>
<dbReference type="SMART" id="SM01400">
    <property type="entry name" value="Pribosyltran_N"/>
    <property type="match status" value="1"/>
</dbReference>
<dbReference type="FunFam" id="3.40.50.2020:FF:000002">
    <property type="entry name" value="Ribose-phosphate pyrophosphokinase"/>
    <property type="match status" value="1"/>
</dbReference>
<keyword evidence="3 10" id="KW-0479">Metal-binding</keyword>
<evidence type="ECO:0000256" key="6">
    <source>
        <dbReference type="ARBA" id="ARBA00022777"/>
    </source>
</evidence>
<keyword evidence="4 10" id="KW-0545">Nucleotide biosynthesis</keyword>
<evidence type="ECO:0000256" key="1">
    <source>
        <dbReference type="ARBA" id="ARBA00022490"/>
    </source>
</evidence>
<keyword evidence="5 10" id="KW-0547">Nucleotide-binding</keyword>
<comment type="subunit">
    <text evidence="10">Homohexamer.</text>
</comment>
<dbReference type="HAMAP" id="MF_00583_B">
    <property type="entry name" value="RibP_PPkinase_B"/>
    <property type="match status" value="1"/>
</dbReference>
<evidence type="ECO:0000256" key="8">
    <source>
        <dbReference type="ARBA" id="ARBA00022842"/>
    </source>
</evidence>
<evidence type="ECO:0000256" key="5">
    <source>
        <dbReference type="ARBA" id="ARBA00022741"/>
    </source>
</evidence>
<comment type="caution">
    <text evidence="10">Lacks conserved residue(s) required for the propagation of feature annotation.</text>
</comment>
<dbReference type="FunFam" id="3.40.50.2020:FF:000007">
    <property type="entry name" value="Ribose-phosphate pyrophosphokinase"/>
    <property type="match status" value="1"/>
</dbReference>
<feature type="active site" evidence="10">
    <location>
        <position position="209"/>
    </location>
</feature>
<dbReference type="InterPro" id="IPR029099">
    <property type="entry name" value="Pribosyltran_N"/>
</dbReference>
<feature type="domain" description="Ribose-phosphate pyrophosphokinase N-terminal" evidence="11">
    <location>
        <begin position="21"/>
        <end position="136"/>
    </location>
</feature>
<evidence type="ECO:0000256" key="2">
    <source>
        <dbReference type="ARBA" id="ARBA00022679"/>
    </source>
</evidence>
<comment type="catalytic activity">
    <reaction evidence="9 10">
        <text>D-ribose 5-phosphate + ATP = 5-phospho-alpha-D-ribose 1-diphosphate + AMP + H(+)</text>
        <dbReference type="Rhea" id="RHEA:15609"/>
        <dbReference type="ChEBI" id="CHEBI:15378"/>
        <dbReference type="ChEBI" id="CHEBI:30616"/>
        <dbReference type="ChEBI" id="CHEBI:58017"/>
        <dbReference type="ChEBI" id="CHEBI:78346"/>
        <dbReference type="ChEBI" id="CHEBI:456215"/>
        <dbReference type="EC" id="2.7.6.1"/>
    </reaction>
</comment>
<feature type="binding site" evidence="10">
    <location>
        <begin position="239"/>
        <end position="243"/>
    </location>
    <ligand>
        <name>D-ribose 5-phosphate</name>
        <dbReference type="ChEBI" id="CHEBI:78346"/>
    </ligand>
</feature>
<evidence type="ECO:0000256" key="9">
    <source>
        <dbReference type="ARBA" id="ARBA00049535"/>
    </source>
</evidence>
<dbReference type="GO" id="GO:0005737">
    <property type="term" value="C:cytoplasm"/>
    <property type="evidence" value="ECO:0007669"/>
    <property type="project" value="UniProtKB-SubCell"/>
</dbReference>
<dbReference type="NCBIfam" id="NF002320">
    <property type="entry name" value="PRK01259.1"/>
    <property type="match status" value="1"/>
</dbReference>
<comment type="caution">
    <text evidence="12">The sequence shown here is derived from an EMBL/GenBank/DDBJ whole genome shotgun (WGS) entry which is preliminary data.</text>
</comment>
<dbReference type="Pfam" id="PF14572">
    <property type="entry name" value="Pribosyl_synth"/>
    <property type="match status" value="1"/>
</dbReference>
<comment type="function">
    <text evidence="10">Involved in the biosynthesis of the central metabolite phospho-alpha-D-ribosyl-1-pyrophosphate (PRPP) via the transfer of pyrophosphoryl group from ATP to 1-hydroxyl of ribose-5-phosphate (Rib-5-P).</text>
</comment>
<dbReference type="GO" id="GO:0005524">
    <property type="term" value="F:ATP binding"/>
    <property type="evidence" value="ECO:0007669"/>
    <property type="project" value="UniProtKB-KW"/>
</dbReference>
<dbReference type="Pfam" id="PF13793">
    <property type="entry name" value="Pribosyltran_N"/>
    <property type="match status" value="1"/>
</dbReference>
<dbReference type="NCBIfam" id="TIGR01251">
    <property type="entry name" value="ribP_PPkin"/>
    <property type="match status" value="1"/>
</dbReference>
<keyword evidence="7 10" id="KW-0067">ATP-binding</keyword>
<organism evidence="12 13">
    <name type="scientific">Candidatus Synechococcus spongiarum 15L</name>
    <dbReference type="NCBI Taxonomy" id="1608419"/>
    <lineage>
        <taxon>Bacteria</taxon>
        <taxon>Bacillati</taxon>
        <taxon>Cyanobacteriota</taxon>
        <taxon>Cyanophyceae</taxon>
        <taxon>Synechococcales</taxon>
        <taxon>Synechococcaceae</taxon>
        <taxon>Synechococcus</taxon>
    </lineage>
</organism>
<keyword evidence="1 10" id="KW-0963">Cytoplasm</keyword>
<feature type="binding site" evidence="10">
    <location>
        <position position="235"/>
    </location>
    <ligand>
        <name>D-ribose 5-phosphate</name>
        <dbReference type="ChEBI" id="CHEBI:78346"/>
    </ligand>
</feature>
<dbReference type="UniPathway" id="UPA00087">
    <property type="reaction ID" value="UER00172"/>
</dbReference>
<dbReference type="AlphaFoldDB" id="A0A0G8B025"/>
<dbReference type="CDD" id="cd06223">
    <property type="entry name" value="PRTases_typeI"/>
    <property type="match status" value="1"/>
</dbReference>
<dbReference type="InterPro" id="IPR005946">
    <property type="entry name" value="Rib-P_diPkinase"/>
</dbReference>
<name>A0A0G8B025_9SYNE</name>
<dbReference type="InterPro" id="IPR037515">
    <property type="entry name" value="Rib-P_diPkinase_bac"/>
</dbReference>